<keyword evidence="4 5" id="KW-0408">Iron</keyword>
<dbReference type="InterPro" id="IPR002401">
    <property type="entry name" value="Cyt_P450_E_grp-I"/>
</dbReference>
<organism evidence="6 7">
    <name type="scientific">Adiantum capillus-veneris</name>
    <name type="common">Maidenhair fern</name>
    <dbReference type="NCBI Taxonomy" id="13818"/>
    <lineage>
        <taxon>Eukaryota</taxon>
        <taxon>Viridiplantae</taxon>
        <taxon>Streptophyta</taxon>
        <taxon>Embryophyta</taxon>
        <taxon>Tracheophyta</taxon>
        <taxon>Polypodiopsida</taxon>
        <taxon>Polypodiidae</taxon>
        <taxon>Polypodiales</taxon>
        <taxon>Pteridineae</taxon>
        <taxon>Pteridaceae</taxon>
        <taxon>Vittarioideae</taxon>
        <taxon>Adiantum</taxon>
    </lineage>
</organism>
<dbReference type="PRINTS" id="PR00385">
    <property type="entry name" value="P450"/>
</dbReference>
<dbReference type="PRINTS" id="PR00463">
    <property type="entry name" value="EP450I"/>
</dbReference>
<evidence type="ECO:0000256" key="1">
    <source>
        <dbReference type="ARBA" id="ARBA00010617"/>
    </source>
</evidence>
<dbReference type="Pfam" id="PF00067">
    <property type="entry name" value="p450"/>
    <property type="match status" value="1"/>
</dbReference>
<keyword evidence="2 5" id="KW-0479">Metal-binding</keyword>
<comment type="cofactor">
    <cofactor evidence="5">
        <name>heme</name>
        <dbReference type="ChEBI" id="CHEBI:30413"/>
    </cofactor>
</comment>
<feature type="binding site" description="axial binding residue" evidence="5">
    <location>
        <position position="294"/>
    </location>
    <ligand>
        <name>heme</name>
        <dbReference type="ChEBI" id="CHEBI:30413"/>
    </ligand>
    <ligandPart>
        <name>Fe</name>
        <dbReference type="ChEBI" id="CHEBI:18248"/>
    </ligandPart>
</feature>
<dbReference type="SUPFAM" id="SSF48264">
    <property type="entry name" value="Cytochrome P450"/>
    <property type="match status" value="1"/>
</dbReference>
<name>A0A9D4UCP9_ADICA</name>
<keyword evidence="5" id="KW-0349">Heme</keyword>
<dbReference type="GO" id="GO:0004497">
    <property type="term" value="F:monooxygenase activity"/>
    <property type="evidence" value="ECO:0007669"/>
    <property type="project" value="InterPro"/>
</dbReference>
<comment type="similarity">
    <text evidence="1">Belongs to the cytochrome P450 family.</text>
</comment>
<evidence type="ECO:0000313" key="7">
    <source>
        <dbReference type="Proteomes" id="UP000886520"/>
    </source>
</evidence>
<proteinExistence type="inferred from homology"/>
<dbReference type="PANTHER" id="PTHR24296">
    <property type="entry name" value="CYTOCHROME P450"/>
    <property type="match status" value="1"/>
</dbReference>
<keyword evidence="3" id="KW-0560">Oxidoreductase</keyword>
<dbReference type="OrthoDB" id="1470350at2759"/>
<dbReference type="EMBL" id="JABFUD020000019">
    <property type="protein sequence ID" value="KAI5064814.1"/>
    <property type="molecule type" value="Genomic_DNA"/>
</dbReference>
<evidence type="ECO:0000256" key="2">
    <source>
        <dbReference type="ARBA" id="ARBA00022723"/>
    </source>
</evidence>
<dbReference type="Gene3D" id="1.10.630.10">
    <property type="entry name" value="Cytochrome P450"/>
    <property type="match status" value="1"/>
</dbReference>
<keyword evidence="7" id="KW-1185">Reference proteome</keyword>
<gene>
    <name evidence="6" type="ORF">GOP47_0019509</name>
</gene>
<dbReference type="GO" id="GO:0016705">
    <property type="term" value="F:oxidoreductase activity, acting on paired donors, with incorporation or reduction of molecular oxygen"/>
    <property type="evidence" value="ECO:0007669"/>
    <property type="project" value="InterPro"/>
</dbReference>
<evidence type="ECO:0000256" key="3">
    <source>
        <dbReference type="ARBA" id="ARBA00023002"/>
    </source>
</evidence>
<dbReference type="AlphaFoldDB" id="A0A9D4UCP9"/>
<dbReference type="InterPro" id="IPR001128">
    <property type="entry name" value="Cyt_P450"/>
</dbReference>
<evidence type="ECO:0000256" key="4">
    <source>
        <dbReference type="ARBA" id="ARBA00023004"/>
    </source>
</evidence>
<evidence type="ECO:0008006" key="8">
    <source>
        <dbReference type="Google" id="ProtNLM"/>
    </source>
</evidence>
<reference evidence="6" key="1">
    <citation type="submission" date="2021-01" db="EMBL/GenBank/DDBJ databases">
        <title>Adiantum capillus-veneris genome.</title>
        <authorList>
            <person name="Fang Y."/>
            <person name="Liao Q."/>
        </authorList>
    </citation>
    <scope>NUCLEOTIDE SEQUENCE</scope>
    <source>
        <strain evidence="6">H3</strain>
        <tissue evidence="6">Leaf</tissue>
    </source>
</reference>
<evidence type="ECO:0000313" key="6">
    <source>
        <dbReference type="EMBL" id="KAI5064814.1"/>
    </source>
</evidence>
<dbReference type="GO" id="GO:0020037">
    <property type="term" value="F:heme binding"/>
    <property type="evidence" value="ECO:0007669"/>
    <property type="project" value="InterPro"/>
</dbReference>
<sequence length="337" mass="39064">MQDVFLRLLFDSYCKVGFGLDMSTLQKTPPAEQLAFVNAFDDCNAMMFVRYVDPLWKFKRWLKVGKEVKFAKDVATLDSIVYSFIEQRRKEVLKENEDIKRHDLLSRFLAAGEVDSERYTDQQIRDIILNFIIAGRDTTALTLSWFLYCICKYPRVQEKLVEELSQIEPEGFIEGVPRGSFPSESQIHRFAKLLTYEKLSRMPYLQACLQETLRLYPPVPLDLREAQGRDVYPDGMIVTKGDCVVVATYAMGRMTFLWGEDAEEFKPERFIKNGICEQESPFKFPAFWAGPRMCLGKDFAMLQMKVTVAILLSFFRNGISSRHGQSTYRKVNIFSVE</sequence>
<comment type="caution">
    <text evidence="6">The sequence shown here is derived from an EMBL/GenBank/DDBJ whole genome shotgun (WGS) entry which is preliminary data.</text>
</comment>
<evidence type="ECO:0000256" key="5">
    <source>
        <dbReference type="PIRSR" id="PIRSR602401-1"/>
    </source>
</evidence>
<dbReference type="InterPro" id="IPR036396">
    <property type="entry name" value="Cyt_P450_sf"/>
</dbReference>
<accession>A0A9D4UCP9</accession>
<protein>
    <recommendedName>
        <fullName evidence="8">Cytochrome P450</fullName>
    </recommendedName>
</protein>
<dbReference type="Proteomes" id="UP000886520">
    <property type="component" value="Chromosome 19"/>
</dbReference>
<dbReference type="GO" id="GO:0005506">
    <property type="term" value="F:iron ion binding"/>
    <property type="evidence" value="ECO:0007669"/>
    <property type="project" value="InterPro"/>
</dbReference>